<dbReference type="Pfam" id="PF14516">
    <property type="entry name" value="AAA_35"/>
    <property type="match status" value="1"/>
</dbReference>
<dbReference type="Gene3D" id="3.30.70.1230">
    <property type="entry name" value="Nucleotide cyclase"/>
    <property type="match status" value="1"/>
</dbReference>
<dbReference type="InterPro" id="IPR001054">
    <property type="entry name" value="A/G_cyclase"/>
</dbReference>
<evidence type="ECO:0000313" key="2">
    <source>
        <dbReference type="EMBL" id="MBB6050256.1"/>
    </source>
</evidence>
<evidence type="ECO:0000256" key="1">
    <source>
        <dbReference type="SAM" id="MobiDB-lite"/>
    </source>
</evidence>
<dbReference type="CDD" id="cd07302">
    <property type="entry name" value="CHD"/>
    <property type="match status" value="1"/>
</dbReference>
<sequence>MSLPSPSETGHVLFLDLVGYSLLSQEAQAARVTELLEAVRATAAFQRAEQAGELIPIATGDGVALVFLRYPTAPLECADQLLQHRPQLPLRLGIHVGPVTRVSDINGAVSVTGSGINTAKRVMDLATTGQVLLSEAAMALVKDHDTWRERLRFVGERATKHGERVRVWEVQGRDLASFGPSPRALERFPSSRRACEPSGEEGSRLSGREMASGEMPPPSTPGGAVPLRSEHYITRAVDGAFHAALERQEAIVLLKGARQVGKTSLLARGLQAARERGAQVVIVDFQSLGSEVLTSAESLYRALAEALCEQLELETPPESHWSASRSGAANLERYLRRVVFAASERALVWGMDEADRLFPLSFGSEVFGLLRSWHNRRTLDPAGPWSRLTMTLTYATEAHLFITDPNQSPFNVGVRLLLTDFSVDEVAELAARFGIAQSQPVYDLLAGHPFLTRRGLEVLAAGGTLEATHTFDDHLERLLFSLSQEPLLREATRQVLAGKAPSVEAFFRLRAAGVLVGESATTAHLRCPLYENYLRKHLE</sequence>
<name>A0A7W9SP91_ARMRO</name>
<organism evidence="2 3">
    <name type="scientific">Armatimonas rosea</name>
    <dbReference type="NCBI Taxonomy" id="685828"/>
    <lineage>
        <taxon>Bacteria</taxon>
        <taxon>Bacillati</taxon>
        <taxon>Armatimonadota</taxon>
        <taxon>Armatimonadia</taxon>
        <taxon>Armatimonadales</taxon>
        <taxon>Armatimonadaceae</taxon>
        <taxon>Armatimonas</taxon>
    </lineage>
</organism>
<dbReference type="RefSeq" id="WP_184194866.1">
    <property type="nucleotide sequence ID" value="NZ_JACHGW010000002.1"/>
</dbReference>
<comment type="caution">
    <text evidence="2">The sequence shown here is derived from an EMBL/GenBank/DDBJ whole genome shotgun (WGS) entry which is preliminary data.</text>
</comment>
<dbReference type="GO" id="GO:0004016">
    <property type="term" value="F:adenylate cyclase activity"/>
    <property type="evidence" value="ECO:0007669"/>
    <property type="project" value="UniProtKB-ARBA"/>
</dbReference>
<feature type="region of interest" description="Disordered" evidence="1">
    <location>
        <begin position="179"/>
        <end position="226"/>
    </location>
</feature>
<dbReference type="Proteomes" id="UP000520814">
    <property type="component" value="Unassembled WGS sequence"/>
</dbReference>
<dbReference type="GO" id="GO:0009190">
    <property type="term" value="P:cyclic nucleotide biosynthetic process"/>
    <property type="evidence" value="ECO:0007669"/>
    <property type="project" value="InterPro"/>
</dbReference>
<keyword evidence="3" id="KW-1185">Reference proteome</keyword>
<dbReference type="SUPFAM" id="SSF55073">
    <property type="entry name" value="Nucleotide cyclase"/>
    <property type="match status" value="1"/>
</dbReference>
<dbReference type="GO" id="GO:0035556">
    <property type="term" value="P:intracellular signal transduction"/>
    <property type="evidence" value="ECO:0007669"/>
    <property type="project" value="InterPro"/>
</dbReference>
<proteinExistence type="predicted"/>
<protein>
    <recommendedName>
        <fullName evidence="4">Guanylate cyclase domain-containing protein</fullName>
    </recommendedName>
</protein>
<reference evidence="2 3" key="1">
    <citation type="submission" date="2020-08" db="EMBL/GenBank/DDBJ databases">
        <title>Genomic Encyclopedia of Type Strains, Phase IV (KMG-IV): sequencing the most valuable type-strain genomes for metagenomic binning, comparative biology and taxonomic classification.</title>
        <authorList>
            <person name="Goeker M."/>
        </authorList>
    </citation>
    <scope>NUCLEOTIDE SEQUENCE [LARGE SCALE GENOMIC DNA]</scope>
    <source>
        <strain evidence="2 3">DSM 23562</strain>
    </source>
</reference>
<evidence type="ECO:0008006" key="4">
    <source>
        <dbReference type="Google" id="ProtNLM"/>
    </source>
</evidence>
<accession>A0A7W9SP91</accession>
<dbReference type="Gene3D" id="3.40.50.300">
    <property type="entry name" value="P-loop containing nucleotide triphosphate hydrolases"/>
    <property type="match status" value="1"/>
</dbReference>
<dbReference type="InterPro" id="IPR027417">
    <property type="entry name" value="P-loop_NTPase"/>
</dbReference>
<dbReference type="SUPFAM" id="SSF52540">
    <property type="entry name" value="P-loop containing nucleoside triphosphate hydrolases"/>
    <property type="match status" value="1"/>
</dbReference>
<gene>
    <name evidence="2" type="ORF">HNQ39_002047</name>
</gene>
<dbReference type="InterPro" id="IPR029787">
    <property type="entry name" value="Nucleotide_cyclase"/>
</dbReference>
<evidence type="ECO:0000313" key="3">
    <source>
        <dbReference type="Proteomes" id="UP000520814"/>
    </source>
</evidence>
<dbReference type="AlphaFoldDB" id="A0A7W9SP91"/>
<dbReference type="EMBL" id="JACHGW010000002">
    <property type="protein sequence ID" value="MBB6050256.1"/>
    <property type="molecule type" value="Genomic_DNA"/>
</dbReference>